<evidence type="ECO:0000256" key="6">
    <source>
        <dbReference type="ARBA" id="ARBA00022840"/>
    </source>
</evidence>
<organism evidence="10 11">
    <name type="scientific">Alkalibacillus flavidus</name>
    <dbReference type="NCBI Taxonomy" id="546021"/>
    <lineage>
        <taxon>Bacteria</taxon>
        <taxon>Bacillati</taxon>
        <taxon>Bacillota</taxon>
        <taxon>Bacilli</taxon>
        <taxon>Bacillales</taxon>
        <taxon>Bacillaceae</taxon>
        <taxon>Alkalibacillus</taxon>
    </lineage>
</organism>
<comment type="catalytic activity">
    <reaction evidence="7 8">
        <text>cytidine(34) in tRNA(Ile2) + L-lysine + ATP = lysidine(34) in tRNA(Ile2) + AMP + diphosphate + H(+)</text>
        <dbReference type="Rhea" id="RHEA:43744"/>
        <dbReference type="Rhea" id="RHEA-COMP:10625"/>
        <dbReference type="Rhea" id="RHEA-COMP:10670"/>
        <dbReference type="ChEBI" id="CHEBI:15378"/>
        <dbReference type="ChEBI" id="CHEBI:30616"/>
        <dbReference type="ChEBI" id="CHEBI:32551"/>
        <dbReference type="ChEBI" id="CHEBI:33019"/>
        <dbReference type="ChEBI" id="CHEBI:82748"/>
        <dbReference type="ChEBI" id="CHEBI:83665"/>
        <dbReference type="ChEBI" id="CHEBI:456215"/>
        <dbReference type="EC" id="6.3.4.19"/>
    </reaction>
</comment>
<dbReference type="InterPro" id="IPR012094">
    <property type="entry name" value="tRNA_Ile_lys_synt"/>
</dbReference>
<comment type="caution">
    <text evidence="10">The sequence shown here is derived from an EMBL/GenBank/DDBJ whole genome shotgun (WGS) entry which is preliminary data.</text>
</comment>
<dbReference type="Proteomes" id="UP001549167">
    <property type="component" value="Unassembled WGS sequence"/>
</dbReference>
<dbReference type="Gene3D" id="3.40.50.620">
    <property type="entry name" value="HUPs"/>
    <property type="match status" value="1"/>
</dbReference>
<dbReference type="SUPFAM" id="SSF82829">
    <property type="entry name" value="MesJ substrate recognition domain-like"/>
    <property type="match status" value="1"/>
</dbReference>
<evidence type="ECO:0000256" key="5">
    <source>
        <dbReference type="ARBA" id="ARBA00022741"/>
    </source>
</evidence>
<keyword evidence="2 8" id="KW-0963">Cytoplasm</keyword>
<dbReference type="NCBIfam" id="TIGR02433">
    <property type="entry name" value="lysidine_TilS_C"/>
    <property type="match status" value="1"/>
</dbReference>
<keyword evidence="6 8" id="KW-0067">ATP-binding</keyword>
<name>A0ABV2KW06_9BACI</name>
<keyword evidence="11" id="KW-1185">Reference proteome</keyword>
<proteinExistence type="inferred from homology"/>
<feature type="binding site" evidence="8">
    <location>
        <begin position="26"/>
        <end position="31"/>
    </location>
    <ligand>
        <name>ATP</name>
        <dbReference type="ChEBI" id="CHEBI:30616"/>
    </ligand>
</feature>
<dbReference type="EC" id="6.3.4.19" evidence="8"/>
<evidence type="ECO:0000256" key="1">
    <source>
        <dbReference type="ARBA" id="ARBA00004496"/>
    </source>
</evidence>
<dbReference type="NCBIfam" id="TIGR02432">
    <property type="entry name" value="lysidine_TilS_N"/>
    <property type="match status" value="1"/>
</dbReference>
<dbReference type="SUPFAM" id="SSF52402">
    <property type="entry name" value="Adenine nucleotide alpha hydrolases-like"/>
    <property type="match status" value="1"/>
</dbReference>
<dbReference type="SUPFAM" id="SSF56037">
    <property type="entry name" value="PheT/TilS domain"/>
    <property type="match status" value="1"/>
</dbReference>
<comment type="function">
    <text evidence="8">Ligates lysine onto the cytidine present at position 34 of the AUA codon-specific tRNA(Ile) that contains the anticodon CAU, in an ATP-dependent manner. Cytidine is converted to lysidine, thus changing the amino acid specificity of the tRNA from methionine to isoleucine.</text>
</comment>
<evidence type="ECO:0000313" key="10">
    <source>
        <dbReference type="EMBL" id="MET3683746.1"/>
    </source>
</evidence>
<evidence type="ECO:0000256" key="4">
    <source>
        <dbReference type="ARBA" id="ARBA00022694"/>
    </source>
</evidence>
<keyword evidence="4 8" id="KW-0819">tRNA processing</keyword>
<dbReference type="EMBL" id="JBEPMX010000009">
    <property type="protein sequence ID" value="MET3683746.1"/>
    <property type="molecule type" value="Genomic_DNA"/>
</dbReference>
<dbReference type="PANTHER" id="PTHR43033:SF1">
    <property type="entry name" value="TRNA(ILE)-LYSIDINE SYNTHASE-RELATED"/>
    <property type="match status" value="1"/>
</dbReference>
<dbReference type="SMART" id="SM00977">
    <property type="entry name" value="TilS_C"/>
    <property type="match status" value="1"/>
</dbReference>
<keyword evidence="5 8" id="KW-0547">Nucleotide-binding</keyword>
<dbReference type="HAMAP" id="MF_01161">
    <property type="entry name" value="tRNA_Ile_lys_synt"/>
    <property type="match status" value="1"/>
</dbReference>
<evidence type="ECO:0000256" key="3">
    <source>
        <dbReference type="ARBA" id="ARBA00022598"/>
    </source>
</evidence>
<dbReference type="PANTHER" id="PTHR43033">
    <property type="entry name" value="TRNA(ILE)-LYSIDINE SYNTHASE-RELATED"/>
    <property type="match status" value="1"/>
</dbReference>
<dbReference type="Pfam" id="PF01171">
    <property type="entry name" value="ATP_bind_3"/>
    <property type="match status" value="1"/>
</dbReference>
<comment type="domain">
    <text evidence="8">The N-terminal region contains the highly conserved SGGXDS motif, predicted to be a P-loop motif involved in ATP binding.</text>
</comment>
<reference evidence="10 11" key="1">
    <citation type="submission" date="2024-06" db="EMBL/GenBank/DDBJ databases">
        <title>Genomic Encyclopedia of Type Strains, Phase IV (KMG-IV): sequencing the most valuable type-strain genomes for metagenomic binning, comparative biology and taxonomic classification.</title>
        <authorList>
            <person name="Goeker M."/>
        </authorList>
    </citation>
    <scope>NUCLEOTIDE SEQUENCE [LARGE SCALE GENOMIC DNA]</scope>
    <source>
        <strain evidence="10 11">DSM 23520</strain>
    </source>
</reference>
<dbReference type="CDD" id="cd01992">
    <property type="entry name" value="TilS_N"/>
    <property type="match status" value="1"/>
</dbReference>
<accession>A0ABV2KW06</accession>
<sequence length="456" mass="52656">MEERVKQFIQNNQLIERGDDLYLAVSGGVDSMAMLHFFHAMQTEWDLSLTVLTVDHQLRGEESACDVAFVHEQAEALDIPCRVLRVETEDYQRKHQVGVQEAARVLRYEAFRHEVSSNGKLVLAHHGDDQVETMFMRLTKGVVPTGMDSDRHIGSMQIIRPFLSVTKQMIVQYAEACALVYREDPSNESDRYTRNRFRHQLLPFVQAENPSIHNSAMNLHQELREDQQLLDTWAERQMAEIGQFCEQRVTFSINSFNALPQPLQRRGFHLILNYLSVYNQSYRNDFEAFKTWLNSHHANSQWTPRQGFTAIKSYDTCTITCESLPQGDYTFELDVGSWVSLPNGWILSAEAVQSNQLFNYEGDRSVILGPAADLPQPLVVRTRQRGDRIRPQGLNGHKKVKDIFIDHKVPTVERDTWPVVTDKHGRLLWIPFLCRSDWADVTHTNLIKLSIDVNKY</sequence>
<evidence type="ECO:0000259" key="9">
    <source>
        <dbReference type="SMART" id="SM00977"/>
    </source>
</evidence>
<evidence type="ECO:0000313" key="11">
    <source>
        <dbReference type="Proteomes" id="UP001549167"/>
    </source>
</evidence>
<keyword evidence="3 8" id="KW-0436">Ligase</keyword>
<dbReference type="Pfam" id="PF11734">
    <property type="entry name" value="TilS_C"/>
    <property type="match status" value="1"/>
</dbReference>
<dbReference type="InterPro" id="IPR012796">
    <property type="entry name" value="Lysidine-tRNA-synth_C"/>
</dbReference>
<dbReference type="InterPro" id="IPR012795">
    <property type="entry name" value="tRNA_Ile_lys_synt_N"/>
</dbReference>
<dbReference type="InterPro" id="IPR011063">
    <property type="entry name" value="TilS/TtcA_N"/>
</dbReference>
<dbReference type="GO" id="GO:0032267">
    <property type="term" value="F:tRNA(Ile)-lysidine synthase activity"/>
    <property type="evidence" value="ECO:0007669"/>
    <property type="project" value="UniProtKB-EC"/>
</dbReference>
<feature type="domain" description="Lysidine-tRNA(Ile) synthetase C-terminal" evidence="9">
    <location>
        <begin position="378"/>
        <end position="449"/>
    </location>
</feature>
<gene>
    <name evidence="8" type="primary">tilS</name>
    <name evidence="10" type="ORF">ABID56_001856</name>
</gene>
<comment type="subcellular location">
    <subcellularLocation>
        <location evidence="1 8">Cytoplasm</location>
    </subcellularLocation>
</comment>
<dbReference type="InterPro" id="IPR014729">
    <property type="entry name" value="Rossmann-like_a/b/a_fold"/>
</dbReference>
<protein>
    <recommendedName>
        <fullName evidence="8">tRNA(Ile)-lysidine synthase</fullName>
        <ecNumber evidence="8">6.3.4.19</ecNumber>
    </recommendedName>
    <alternativeName>
        <fullName evidence="8">tRNA(Ile)-2-lysyl-cytidine synthase</fullName>
    </alternativeName>
    <alternativeName>
        <fullName evidence="8">tRNA(Ile)-lysidine synthetase</fullName>
    </alternativeName>
</protein>
<evidence type="ECO:0000256" key="8">
    <source>
        <dbReference type="HAMAP-Rule" id="MF_01161"/>
    </source>
</evidence>
<dbReference type="Gene3D" id="3.30.465.60">
    <property type="match status" value="1"/>
</dbReference>
<comment type="similarity">
    <text evidence="8">Belongs to the tRNA(Ile)-lysidine synthase family.</text>
</comment>
<evidence type="ECO:0000256" key="7">
    <source>
        <dbReference type="ARBA" id="ARBA00048539"/>
    </source>
</evidence>
<dbReference type="RefSeq" id="WP_354220432.1">
    <property type="nucleotide sequence ID" value="NZ_JBEPMX010000009.1"/>
</dbReference>
<evidence type="ECO:0000256" key="2">
    <source>
        <dbReference type="ARBA" id="ARBA00022490"/>
    </source>
</evidence>